<reference evidence="1 2" key="1">
    <citation type="submission" date="2022-06" db="EMBL/GenBank/DDBJ databases">
        <title>Isolation of gut microbiota from human fecal samples.</title>
        <authorList>
            <person name="Pamer E.G."/>
            <person name="Barat B."/>
            <person name="Waligurski E."/>
            <person name="Medina S."/>
            <person name="Paddock L."/>
            <person name="Mostad J."/>
        </authorList>
    </citation>
    <scope>NUCLEOTIDE SEQUENCE [LARGE SCALE GENOMIC DNA]</scope>
    <source>
        <strain evidence="1 2">DFI.9.73</strain>
    </source>
</reference>
<dbReference type="RefSeq" id="WP_256192446.1">
    <property type="nucleotide sequence ID" value="NZ_JANFZG010000072.1"/>
</dbReference>
<protein>
    <recommendedName>
        <fullName evidence="3">Tail tube protein</fullName>
    </recommendedName>
</protein>
<organism evidence="1 2">
    <name type="scientific">Neglectibacter timonensis</name>
    <dbReference type="NCBI Taxonomy" id="1776382"/>
    <lineage>
        <taxon>Bacteria</taxon>
        <taxon>Bacillati</taxon>
        <taxon>Bacillota</taxon>
        <taxon>Clostridia</taxon>
        <taxon>Eubacteriales</taxon>
        <taxon>Oscillospiraceae</taxon>
        <taxon>Neglectibacter</taxon>
    </lineage>
</organism>
<dbReference type="Proteomes" id="UP001524473">
    <property type="component" value="Unassembled WGS sequence"/>
</dbReference>
<evidence type="ECO:0000313" key="2">
    <source>
        <dbReference type="Proteomes" id="UP001524473"/>
    </source>
</evidence>
<proteinExistence type="predicted"/>
<accession>A0ABT1S5E5</accession>
<gene>
    <name evidence="1" type="ORF">NE695_17740</name>
</gene>
<keyword evidence="2" id="KW-1185">Reference proteome</keyword>
<evidence type="ECO:0008006" key="3">
    <source>
        <dbReference type="Google" id="ProtNLM"/>
    </source>
</evidence>
<comment type="caution">
    <text evidence="1">The sequence shown here is derived from an EMBL/GenBank/DDBJ whole genome shotgun (WGS) entry which is preliminary data.</text>
</comment>
<name>A0ABT1S5E5_9FIRM</name>
<dbReference type="EMBL" id="JANFZH010000072">
    <property type="protein sequence ID" value="MCQ4841755.1"/>
    <property type="molecule type" value="Genomic_DNA"/>
</dbReference>
<evidence type="ECO:0000313" key="1">
    <source>
        <dbReference type="EMBL" id="MCQ4841755.1"/>
    </source>
</evidence>
<sequence length="180" mass="19601">MSFNKVIYGGRTLIDLTADTVTEDSLLEGYTAHKADGSVITGKFKGGSETEEIDRILTSGLTDGYKYFLDDGTIISNDSVNGLKLTKTFSNDFKTCTAVLTNEDNTELGRTVKTYSDDCLVVTTTDHLGRKLVKTFNATLKTCVSVLTDVEGMQLARQTKTFSDNGSVIETEVVYGSQMT</sequence>